<gene>
    <name evidence="3" type="ORF">SDC9_126715</name>
</gene>
<keyword evidence="1" id="KW-0812">Transmembrane</keyword>
<reference evidence="3" key="1">
    <citation type="submission" date="2019-08" db="EMBL/GenBank/DDBJ databases">
        <authorList>
            <person name="Kucharzyk K."/>
            <person name="Murdoch R.W."/>
            <person name="Higgins S."/>
            <person name="Loffler F."/>
        </authorList>
    </citation>
    <scope>NUCLEOTIDE SEQUENCE</scope>
</reference>
<protein>
    <recommendedName>
        <fullName evidence="2">FecR protein domain-containing protein</fullName>
    </recommendedName>
</protein>
<feature type="transmembrane region" description="Helical" evidence="1">
    <location>
        <begin position="82"/>
        <end position="105"/>
    </location>
</feature>
<evidence type="ECO:0000313" key="3">
    <source>
        <dbReference type="EMBL" id="MPM79676.1"/>
    </source>
</evidence>
<organism evidence="3">
    <name type="scientific">bioreactor metagenome</name>
    <dbReference type="NCBI Taxonomy" id="1076179"/>
    <lineage>
        <taxon>unclassified sequences</taxon>
        <taxon>metagenomes</taxon>
        <taxon>ecological metagenomes</taxon>
    </lineage>
</organism>
<dbReference type="InterPro" id="IPR006860">
    <property type="entry name" value="FecR"/>
</dbReference>
<dbReference type="GO" id="GO:0016989">
    <property type="term" value="F:sigma factor antagonist activity"/>
    <property type="evidence" value="ECO:0007669"/>
    <property type="project" value="TreeGrafter"/>
</dbReference>
<accession>A0A645CRG8</accession>
<name>A0A645CRG8_9ZZZZ</name>
<keyword evidence="1" id="KW-0472">Membrane</keyword>
<evidence type="ECO:0000259" key="2">
    <source>
        <dbReference type="Pfam" id="PF04773"/>
    </source>
</evidence>
<dbReference type="PANTHER" id="PTHR30273">
    <property type="entry name" value="PERIPLASMIC SIGNAL SENSOR AND SIGMA FACTOR ACTIVATOR FECR-RELATED"/>
    <property type="match status" value="1"/>
</dbReference>
<dbReference type="AlphaFoldDB" id="A0A645CRG8"/>
<dbReference type="Pfam" id="PF04773">
    <property type="entry name" value="FecR"/>
    <property type="match status" value="1"/>
</dbReference>
<keyword evidence="1" id="KW-1133">Transmembrane helix</keyword>
<dbReference type="Gene3D" id="2.60.120.1440">
    <property type="match status" value="1"/>
</dbReference>
<evidence type="ECO:0000256" key="1">
    <source>
        <dbReference type="SAM" id="Phobius"/>
    </source>
</evidence>
<comment type="caution">
    <text evidence="3">The sequence shown here is derived from an EMBL/GenBank/DDBJ whole genome shotgun (WGS) entry which is preliminary data.</text>
</comment>
<dbReference type="EMBL" id="VSSQ01029516">
    <property type="protein sequence ID" value="MPM79676.1"/>
    <property type="molecule type" value="Genomic_DNA"/>
</dbReference>
<dbReference type="PANTHER" id="PTHR30273:SF2">
    <property type="entry name" value="PROTEIN FECR"/>
    <property type="match status" value="1"/>
</dbReference>
<sequence length="246" mass="28798">MEQDIEILIARLFDETISFEEKERLVVWYNESVKNKQTFARMKNIWDAIHPAFPVQDIRVDQAETKILKEIRKRKREQTRFLVWWQRVAAVIVIPLLVVSLYLFFSRQSKEDIVSRQEIIAPRGTYTQTTLPDGSTVWLNSGSKLSYSIPFKKSKREIFLAGEAFFDVKTNRKCPFIVVADGISITATGTKFNVDAYPSDTLRTITLEEGRVFIESPQQYKKTQMDINRQFVWNTNTRFILNFNNP</sequence>
<proteinExistence type="predicted"/>
<feature type="domain" description="FecR protein" evidence="2">
    <location>
        <begin position="122"/>
        <end position="212"/>
    </location>
</feature>
<dbReference type="InterPro" id="IPR012373">
    <property type="entry name" value="Ferrdict_sens_TM"/>
</dbReference>